<accession>G0U5T1</accession>
<protein>
    <submittedName>
        <fullName evidence="1">Uncharacterized protein</fullName>
    </submittedName>
</protein>
<sequence>MHPRIARLYLEFMQLAPHVRMSATSLQCSTTEYRRAVQKRFNEAPRSEPGSSEFVACLAEGRFILYQLQEAIRLRKYRAISKRYSWASFKDKGELIQLFGEAQAQEHALRLANRDVYGYDVDYTLDNANCEATRVLDEVGDQGNRSRHR</sequence>
<name>G0U5T1_TRYVY</name>
<evidence type="ECO:0000313" key="1">
    <source>
        <dbReference type="EMBL" id="CCC51232.1"/>
    </source>
</evidence>
<reference evidence="1" key="1">
    <citation type="journal article" date="2012" name="Proc. Natl. Acad. Sci. U.S.A.">
        <title>Antigenic diversity is generated by distinct evolutionary mechanisms in African trypanosome species.</title>
        <authorList>
            <person name="Jackson A.P."/>
            <person name="Berry A."/>
            <person name="Aslett M."/>
            <person name="Allison H.C."/>
            <person name="Burton P."/>
            <person name="Vavrova-Anderson J."/>
            <person name="Brown R."/>
            <person name="Browne H."/>
            <person name="Corton N."/>
            <person name="Hauser H."/>
            <person name="Gamble J."/>
            <person name="Gilderthorp R."/>
            <person name="Marcello L."/>
            <person name="McQuillan J."/>
            <person name="Otto T.D."/>
            <person name="Quail M.A."/>
            <person name="Sanders M.J."/>
            <person name="van Tonder A."/>
            <person name="Ginger M.L."/>
            <person name="Field M.C."/>
            <person name="Barry J.D."/>
            <person name="Hertz-Fowler C."/>
            <person name="Berriman M."/>
        </authorList>
    </citation>
    <scope>NUCLEOTIDE SEQUENCE</scope>
    <source>
        <strain evidence="1">Y486</strain>
    </source>
</reference>
<proteinExistence type="predicted"/>
<dbReference type="EMBL" id="HE573026">
    <property type="protein sequence ID" value="CCC51232.1"/>
    <property type="molecule type" value="Genomic_DNA"/>
</dbReference>
<dbReference type="AlphaFoldDB" id="G0U5T1"/>
<gene>
    <name evidence="1" type="ORF">TVY486_1002850</name>
</gene>
<dbReference type="VEuPathDB" id="TriTrypDB:TvY486_1002850"/>
<organism evidence="1">
    <name type="scientific">Trypanosoma vivax (strain Y486)</name>
    <dbReference type="NCBI Taxonomy" id="1055687"/>
    <lineage>
        <taxon>Eukaryota</taxon>
        <taxon>Discoba</taxon>
        <taxon>Euglenozoa</taxon>
        <taxon>Kinetoplastea</taxon>
        <taxon>Metakinetoplastina</taxon>
        <taxon>Trypanosomatida</taxon>
        <taxon>Trypanosomatidae</taxon>
        <taxon>Trypanosoma</taxon>
        <taxon>Duttonella</taxon>
    </lineage>
</organism>